<dbReference type="SUPFAM" id="SSF54001">
    <property type="entry name" value="Cysteine proteinases"/>
    <property type="match status" value="1"/>
</dbReference>
<sequence>MGTVLLFPFFIIILIVMMFSAGDSNCDVSENDVSVSTQNETTSQLASSTDPFKSGTLANKNAKYVFDSFIHNGVTGAYAAGIVGWVNSEGGFSMIGRAEGHFGNDLNTNSLSKGVLPSVMSGYPIGKSGRAEGGGGIFQFTPFSKFAPLGSSDWENAEKQVNFVIKSISGGDWNASMDLSGGRHSFQEAVKLTDPKKSSLTWQAYERGSVAHINQNQKQADAQRFFDLFDGAKYSYNANKFQKAFGNSVNNTNNVSVSSSDDSDSFNSCDDSISVSGSWASDGSGEVHYRDLNAWRPNELPKNLKQYAIDPKSVGLSYRNNKGWDVIAWSGGQCTDLSASLMNAIWNKKGSKPVQKKGNGSDVVFHWARFFGGKISKKPKAGSVFSQTSTSAGGVFGHTGVVSHVFANGDILVVEQNFADFSGEHRGFGKYTWNYRYVTKGAISSGYTFYDPSQSGYQISPKLKTVA</sequence>
<organism evidence="2 3">
    <name type="scientific">Streptococcus agalactiae</name>
    <dbReference type="NCBI Taxonomy" id="1311"/>
    <lineage>
        <taxon>Bacteria</taxon>
        <taxon>Bacillati</taxon>
        <taxon>Bacillota</taxon>
        <taxon>Bacilli</taxon>
        <taxon>Lactobacillales</taxon>
        <taxon>Streptococcaceae</taxon>
        <taxon>Streptococcus</taxon>
    </lineage>
</organism>
<dbReference type="AlphaFoldDB" id="A0A853P5D4"/>
<reference evidence="2 3" key="1">
    <citation type="journal article" date="2016" name="Sci. Rep.">
        <title>Serotype IV Streptococcus agalactiae ST-452 has arisen from large genomic recombination events between CC23 and the hypervirulent CC17 lineages.</title>
        <authorList>
            <person name="Campisi E."/>
            <person name="Rinaudo C.D."/>
            <person name="Donati C."/>
            <person name="Barucco M."/>
            <person name="Torricelli G."/>
            <person name="Edwards M.S."/>
            <person name="Baker C.J."/>
            <person name="Margarit I."/>
            <person name="Rosini R."/>
        </authorList>
    </citation>
    <scope>NUCLEOTIDE SEQUENCE [LARGE SCALE GENOMIC DNA]</scope>
    <source>
        <strain evidence="2 3">CZ-PW-140</strain>
    </source>
</reference>
<protein>
    <submittedName>
        <fullName evidence="2">Amidase</fullName>
    </submittedName>
</protein>
<dbReference type="EMBL" id="MAWT01000014">
    <property type="protein sequence ID" value="OCM71725.1"/>
    <property type="molecule type" value="Genomic_DNA"/>
</dbReference>
<dbReference type="Pfam" id="PF05257">
    <property type="entry name" value="CHAP"/>
    <property type="match status" value="1"/>
</dbReference>
<accession>A0A853P5D4</accession>
<evidence type="ECO:0000259" key="1">
    <source>
        <dbReference type="PROSITE" id="PS50911"/>
    </source>
</evidence>
<dbReference type="Gene3D" id="3.90.1720.10">
    <property type="entry name" value="endopeptidase domain like (from Nostoc punctiforme)"/>
    <property type="match status" value="1"/>
</dbReference>
<dbReference type="InterPro" id="IPR038765">
    <property type="entry name" value="Papain-like_cys_pep_sf"/>
</dbReference>
<dbReference type="KEGG" id="sage:EN72_10410"/>
<proteinExistence type="predicted"/>
<dbReference type="PROSITE" id="PS50911">
    <property type="entry name" value="CHAP"/>
    <property type="match status" value="1"/>
</dbReference>
<name>A0A853P5D4_STRAG</name>
<dbReference type="Gene3D" id="1.10.530.10">
    <property type="match status" value="1"/>
</dbReference>
<dbReference type="Proteomes" id="UP000093122">
    <property type="component" value="Unassembled WGS sequence"/>
</dbReference>
<dbReference type="InterPro" id="IPR007921">
    <property type="entry name" value="CHAP_dom"/>
</dbReference>
<dbReference type="RefSeq" id="WP_025194502.1">
    <property type="nucleotide sequence ID" value="NZ_CP007631.1"/>
</dbReference>
<feature type="domain" description="Peptidase C51" evidence="1">
    <location>
        <begin position="309"/>
        <end position="451"/>
    </location>
</feature>
<evidence type="ECO:0000313" key="3">
    <source>
        <dbReference type="Proteomes" id="UP000093122"/>
    </source>
</evidence>
<comment type="caution">
    <text evidence="2">The sequence shown here is derived from an EMBL/GenBank/DDBJ whole genome shotgun (WGS) entry which is preliminary data.</text>
</comment>
<gene>
    <name evidence="2" type="ORF">AX245_02960</name>
</gene>
<dbReference type="Pfam" id="PF18013">
    <property type="entry name" value="Phage_lysozyme2"/>
    <property type="match status" value="1"/>
</dbReference>
<dbReference type="InterPro" id="IPR041219">
    <property type="entry name" value="Phage_lysozyme2"/>
</dbReference>
<evidence type="ECO:0000313" key="2">
    <source>
        <dbReference type="EMBL" id="OCM71725.1"/>
    </source>
</evidence>